<sequence>MMKRQLSKEQIWQMYSGGVVLKGLADRKDFTVASQQPEFRLQTLGIDSSVTHEAYFNIWHCLVIDSKCVTRRETR</sequence>
<accession>A0A151NAR0</accession>
<organism evidence="1 2">
    <name type="scientific">Alligator mississippiensis</name>
    <name type="common">American alligator</name>
    <dbReference type="NCBI Taxonomy" id="8496"/>
    <lineage>
        <taxon>Eukaryota</taxon>
        <taxon>Metazoa</taxon>
        <taxon>Chordata</taxon>
        <taxon>Craniata</taxon>
        <taxon>Vertebrata</taxon>
        <taxon>Euteleostomi</taxon>
        <taxon>Archelosauria</taxon>
        <taxon>Archosauria</taxon>
        <taxon>Crocodylia</taxon>
        <taxon>Alligatoridae</taxon>
        <taxon>Alligatorinae</taxon>
        <taxon>Alligator</taxon>
    </lineage>
</organism>
<comment type="caution">
    <text evidence="1">The sequence shown here is derived from an EMBL/GenBank/DDBJ whole genome shotgun (WGS) entry which is preliminary data.</text>
</comment>
<keyword evidence="2" id="KW-1185">Reference proteome</keyword>
<gene>
    <name evidence="1" type="ORF">Y1Q_0024513</name>
</gene>
<protein>
    <submittedName>
        <fullName evidence="1">Uncharacterized protein</fullName>
    </submittedName>
</protein>
<proteinExistence type="predicted"/>
<evidence type="ECO:0000313" key="1">
    <source>
        <dbReference type="EMBL" id="KYO33894.1"/>
    </source>
</evidence>
<dbReference type="Proteomes" id="UP000050525">
    <property type="component" value="Unassembled WGS sequence"/>
</dbReference>
<dbReference type="EMBL" id="AKHW03003627">
    <property type="protein sequence ID" value="KYO33894.1"/>
    <property type="molecule type" value="Genomic_DNA"/>
</dbReference>
<name>A0A151NAR0_ALLMI</name>
<reference evidence="1 2" key="1">
    <citation type="journal article" date="2012" name="Genome Biol.">
        <title>Sequencing three crocodilian genomes to illuminate the evolution of archosaurs and amniotes.</title>
        <authorList>
            <person name="St John J.A."/>
            <person name="Braun E.L."/>
            <person name="Isberg S.R."/>
            <person name="Miles L.G."/>
            <person name="Chong A.Y."/>
            <person name="Gongora J."/>
            <person name="Dalzell P."/>
            <person name="Moran C."/>
            <person name="Bed'hom B."/>
            <person name="Abzhanov A."/>
            <person name="Burgess S.C."/>
            <person name="Cooksey A.M."/>
            <person name="Castoe T.A."/>
            <person name="Crawford N.G."/>
            <person name="Densmore L.D."/>
            <person name="Drew J.C."/>
            <person name="Edwards S.V."/>
            <person name="Faircloth B.C."/>
            <person name="Fujita M.K."/>
            <person name="Greenwold M.J."/>
            <person name="Hoffmann F.G."/>
            <person name="Howard J.M."/>
            <person name="Iguchi T."/>
            <person name="Janes D.E."/>
            <person name="Khan S.Y."/>
            <person name="Kohno S."/>
            <person name="de Koning A.J."/>
            <person name="Lance S.L."/>
            <person name="McCarthy F.M."/>
            <person name="McCormack J.E."/>
            <person name="Merchant M.E."/>
            <person name="Peterson D.G."/>
            <person name="Pollock D.D."/>
            <person name="Pourmand N."/>
            <person name="Raney B.J."/>
            <person name="Roessler K.A."/>
            <person name="Sanford J.R."/>
            <person name="Sawyer R.H."/>
            <person name="Schmidt C.J."/>
            <person name="Triplett E.W."/>
            <person name="Tuberville T.D."/>
            <person name="Venegas-Anaya M."/>
            <person name="Howard J.T."/>
            <person name="Jarvis E.D."/>
            <person name="Guillette L.J.Jr."/>
            <person name="Glenn T.C."/>
            <person name="Green R.E."/>
            <person name="Ray D.A."/>
        </authorList>
    </citation>
    <scope>NUCLEOTIDE SEQUENCE [LARGE SCALE GENOMIC DNA]</scope>
    <source>
        <strain evidence="1">KSC_2009_1</strain>
    </source>
</reference>
<evidence type="ECO:0000313" key="2">
    <source>
        <dbReference type="Proteomes" id="UP000050525"/>
    </source>
</evidence>
<dbReference type="AlphaFoldDB" id="A0A151NAR0"/>